<feature type="transmembrane region" description="Helical" evidence="8">
    <location>
        <begin position="641"/>
        <end position="661"/>
    </location>
</feature>
<evidence type="ECO:0000256" key="1">
    <source>
        <dbReference type="ARBA" id="ARBA00004127"/>
    </source>
</evidence>
<gene>
    <name evidence="11" type="ORF">MKW94_020792</name>
</gene>
<evidence type="ECO:0000259" key="9">
    <source>
        <dbReference type="Pfam" id="PF00924"/>
    </source>
</evidence>
<dbReference type="Pfam" id="PF25886">
    <property type="entry name" value="Msy1"/>
    <property type="match status" value="1"/>
</dbReference>
<dbReference type="InterPro" id="IPR023408">
    <property type="entry name" value="MscS_beta-dom_sf"/>
</dbReference>
<feature type="transmembrane region" description="Helical" evidence="8">
    <location>
        <begin position="406"/>
        <end position="426"/>
    </location>
</feature>
<proteinExistence type="inferred from homology"/>
<evidence type="ECO:0000256" key="7">
    <source>
        <dbReference type="SAM" id="MobiDB-lite"/>
    </source>
</evidence>
<dbReference type="InterPro" id="IPR006685">
    <property type="entry name" value="MscS_channel_2nd"/>
</dbReference>
<feature type="transmembrane region" description="Helical" evidence="8">
    <location>
        <begin position="673"/>
        <end position="696"/>
    </location>
</feature>
<evidence type="ECO:0000256" key="3">
    <source>
        <dbReference type="ARBA" id="ARBA00022448"/>
    </source>
</evidence>
<dbReference type="InterPro" id="IPR010920">
    <property type="entry name" value="LSM_dom_sf"/>
</dbReference>
<dbReference type="PANTHER" id="PTHR31618:SF7">
    <property type="entry name" value="MECHANOSENSITIVE ION CHANNEL PROTEIN"/>
    <property type="match status" value="1"/>
</dbReference>
<feature type="transmembrane region" description="Helical" evidence="8">
    <location>
        <begin position="292"/>
        <end position="315"/>
    </location>
</feature>
<evidence type="ECO:0000259" key="10">
    <source>
        <dbReference type="Pfam" id="PF25886"/>
    </source>
</evidence>
<dbReference type="EMBL" id="JAJJMA010321991">
    <property type="protein sequence ID" value="MCL7049952.1"/>
    <property type="molecule type" value="Genomic_DNA"/>
</dbReference>
<comment type="caution">
    <text evidence="11">The sequence shown here is derived from an EMBL/GenBank/DDBJ whole genome shotgun (WGS) entry which is preliminary data.</text>
</comment>
<feature type="transmembrane region" description="Helical" evidence="8">
    <location>
        <begin position="327"/>
        <end position="355"/>
    </location>
</feature>
<dbReference type="GO" id="GO:0005886">
    <property type="term" value="C:plasma membrane"/>
    <property type="evidence" value="ECO:0007669"/>
    <property type="project" value="TreeGrafter"/>
</dbReference>
<dbReference type="InterPro" id="IPR058650">
    <property type="entry name" value="Msy1/2-like"/>
</dbReference>
<dbReference type="Pfam" id="PF00924">
    <property type="entry name" value="MS_channel_2nd"/>
    <property type="match status" value="1"/>
</dbReference>
<keyword evidence="4 8" id="KW-0812">Transmembrane</keyword>
<evidence type="ECO:0000256" key="4">
    <source>
        <dbReference type="ARBA" id="ARBA00022692"/>
    </source>
</evidence>
<evidence type="ECO:0000256" key="5">
    <source>
        <dbReference type="ARBA" id="ARBA00022989"/>
    </source>
</evidence>
<feature type="domain" description="Mechanosensitive ion channel MscS" evidence="9">
    <location>
        <begin position="692"/>
        <end position="748"/>
    </location>
</feature>
<keyword evidence="12" id="KW-1185">Reference proteome</keyword>
<feature type="compositionally biased region" description="Gly residues" evidence="7">
    <location>
        <begin position="132"/>
        <end position="143"/>
    </location>
</feature>
<feature type="compositionally biased region" description="Gly residues" evidence="7">
    <location>
        <begin position="47"/>
        <end position="56"/>
    </location>
</feature>
<name>A0AA41VYW6_PAPNU</name>
<sequence>MEKMKENGSGNGGGGGVEVVLTISAGDEPNVGGGAAAGGGGSGGGGFGANLGGDVGGQKSPTSINIGGGGGVYQPNVGAGGGVGGGGYKPANGGCAASDSGSGGGCQPNVGAVAGSGGGYQQNVGANGGGGAAAAGGGGGGGYQQKSPTSTSTTPKIQMTSFCPSPEISRACGSPRRPPKVPDNVTPRRALARSGSAFAKPKSRFVEPSAPSAGELVDKEKVPGSPFRTSPTSRVAGSTPRASGGGKTAPVTPKTPFLASPGGEEEEDEEIYKIDKGPKEDKTSRKWEKTRIVIEWILLICITGCLICSLTVPSLQRKRIVIWGLEIWKWCVMVMVIVCGRLVTAWIIHVLVFLIERNFLFRKKVLYFVYGLKKSVQIVIWLSLVLLSWTLLFNRGVKRSKNTTKFLDYVSTGIISLLVGSVIWLVKTLLVKMLAGSFHVNTFFDRIQESIFHQYVLQTLSGPPMMELAEQVGAVASTGQLSFRSTKTPKGAEAPDIIDVNKLNKMKQEKVSAWTMKGLVNVIRTSGLSTISNTIDQIYSEQDEQKDKEIASEWEAKAAAYRIFRNVAKPNSKYIDEDDLMRFLSKEEVDNVLPLFEGAVETGKIKKSSLRNWVVKVYLERKSLAHSLNDTKTAVRQLNKLVSGAVIVIIIIVMLLIMGFLTTKVVVLMSSQMLLVVFMFGNTAKQVFEAIIFVFVMHPFDVGDRCVVDGVQLIVEEMNILNTIFLRYDSEKIYYPNSILANKPISNFYRSPNMGDSVEFAIDVSTTIERVGALKSRIKAYIDGKPQHWQCNHSVVVKEIENVNKMKMALYVTHTMNHQNMVEKNSRRTELMLELKKIFEDLSIKYHLLPQEVQVNYIGGSAPTGLRP</sequence>
<dbReference type="AlphaFoldDB" id="A0AA41VYW6"/>
<feature type="compositionally biased region" description="Low complexity" evidence="7">
    <location>
        <begin position="144"/>
        <end position="155"/>
    </location>
</feature>
<dbReference type="SUPFAM" id="SSF50182">
    <property type="entry name" value="Sm-like ribonucleoproteins"/>
    <property type="match status" value="1"/>
</dbReference>
<feature type="transmembrane region" description="Helical" evidence="8">
    <location>
        <begin position="376"/>
        <end position="394"/>
    </location>
</feature>
<feature type="domain" description="Mechanosensitive ion channel protein Msy1/2-like transmembrane" evidence="10">
    <location>
        <begin position="285"/>
        <end position="438"/>
    </location>
</feature>
<keyword evidence="6 8" id="KW-0472">Membrane</keyword>
<accession>A0AA41VYW6</accession>
<protein>
    <recommendedName>
        <fullName evidence="13">Mechanosensitive ion channel protein</fullName>
    </recommendedName>
</protein>
<keyword evidence="3" id="KW-0813">Transport</keyword>
<evidence type="ECO:0008006" key="13">
    <source>
        <dbReference type="Google" id="ProtNLM"/>
    </source>
</evidence>
<dbReference type="Proteomes" id="UP001177140">
    <property type="component" value="Unassembled WGS sequence"/>
</dbReference>
<evidence type="ECO:0000256" key="2">
    <source>
        <dbReference type="ARBA" id="ARBA00008017"/>
    </source>
</evidence>
<dbReference type="GO" id="GO:0006820">
    <property type="term" value="P:monoatomic anion transport"/>
    <property type="evidence" value="ECO:0007669"/>
    <property type="project" value="TreeGrafter"/>
</dbReference>
<feature type="compositionally biased region" description="Polar residues" evidence="7">
    <location>
        <begin position="227"/>
        <end position="236"/>
    </location>
</feature>
<evidence type="ECO:0000256" key="8">
    <source>
        <dbReference type="SAM" id="Phobius"/>
    </source>
</evidence>
<evidence type="ECO:0000256" key="6">
    <source>
        <dbReference type="ARBA" id="ARBA00023136"/>
    </source>
</evidence>
<feature type="region of interest" description="Disordered" evidence="7">
    <location>
        <begin position="132"/>
        <end position="270"/>
    </location>
</feature>
<dbReference type="InterPro" id="IPR016688">
    <property type="entry name" value="MscS-like_plants/fungi"/>
</dbReference>
<feature type="region of interest" description="Disordered" evidence="7">
    <location>
        <begin position="47"/>
        <end position="67"/>
    </location>
</feature>
<organism evidence="11 12">
    <name type="scientific">Papaver nudicaule</name>
    <name type="common">Iceland poppy</name>
    <dbReference type="NCBI Taxonomy" id="74823"/>
    <lineage>
        <taxon>Eukaryota</taxon>
        <taxon>Viridiplantae</taxon>
        <taxon>Streptophyta</taxon>
        <taxon>Embryophyta</taxon>
        <taxon>Tracheophyta</taxon>
        <taxon>Spermatophyta</taxon>
        <taxon>Magnoliopsida</taxon>
        <taxon>Ranunculales</taxon>
        <taxon>Papaveraceae</taxon>
        <taxon>Papaveroideae</taxon>
        <taxon>Papaver</taxon>
    </lineage>
</organism>
<dbReference type="FunFam" id="2.30.30.60:FF:000003">
    <property type="entry name" value="Predicted mechanosensitive ion channel"/>
    <property type="match status" value="1"/>
</dbReference>
<keyword evidence="5 8" id="KW-1133">Transmembrane helix</keyword>
<dbReference type="PANTHER" id="PTHR31618">
    <property type="entry name" value="MECHANOSENSITIVE ION CHANNEL PROTEIN 5"/>
    <property type="match status" value="1"/>
</dbReference>
<dbReference type="GO" id="GO:0008381">
    <property type="term" value="F:mechanosensitive monoatomic ion channel activity"/>
    <property type="evidence" value="ECO:0007669"/>
    <property type="project" value="TreeGrafter"/>
</dbReference>
<dbReference type="GO" id="GO:0050982">
    <property type="term" value="P:detection of mechanical stimulus"/>
    <property type="evidence" value="ECO:0007669"/>
    <property type="project" value="TreeGrafter"/>
</dbReference>
<evidence type="ECO:0000313" key="12">
    <source>
        <dbReference type="Proteomes" id="UP001177140"/>
    </source>
</evidence>
<evidence type="ECO:0000313" key="11">
    <source>
        <dbReference type="EMBL" id="MCL7049952.1"/>
    </source>
</evidence>
<comment type="subcellular location">
    <subcellularLocation>
        <location evidence="1">Endomembrane system</location>
        <topology evidence="1">Multi-pass membrane protein</topology>
    </subcellularLocation>
</comment>
<comment type="similarity">
    <text evidence="2">Belongs to the MscS (TC 1.A.23) family.</text>
</comment>
<reference evidence="11" key="1">
    <citation type="submission" date="2022-03" db="EMBL/GenBank/DDBJ databases">
        <title>A functionally conserved STORR gene fusion in Papaver species that diverged 16.8 million years ago.</title>
        <authorList>
            <person name="Catania T."/>
        </authorList>
    </citation>
    <scope>NUCLEOTIDE SEQUENCE</scope>
    <source>
        <strain evidence="11">S-191538</strain>
    </source>
</reference>
<dbReference type="Gene3D" id="2.30.30.60">
    <property type="match status" value="1"/>
</dbReference>